<evidence type="ECO:0000313" key="3">
    <source>
        <dbReference type="Proteomes" id="UP000246078"/>
    </source>
</evidence>
<dbReference type="EMBL" id="PRFC01000059">
    <property type="protein sequence ID" value="PWV11415.1"/>
    <property type="molecule type" value="Genomic_DNA"/>
</dbReference>
<dbReference type="VEuPathDB" id="TriTrypDB:TcCLB.505943.50"/>
<dbReference type="VEuPathDB" id="TriTrypDB:C4B63_21g117"/>
<feature type="compositionally biased region" description="Polar residues" evidence="1">
    <location>
        <begin position="588"/>
        <end position="602"/>
    </location>
</feature>
<dbReference type="VEuPathDB" id="TriTrypDB:C3747_59g8"/>
<dbReference type="VEuPathDB" id="TriTrypDB:TCDM_10838"/>
<comment type="caution">
    <text evidence="2">The sequence shown here is derived from an EMBL/GenBank/DDBJ whole genome shotgun (WGS) entry which is preliminary data.</text>
</comment>
<dbReference type="VEuPathDB" id="TriTrypDB:TcCL_ESM07429"/>
<dbReference type="AlphaFoldDB" id="A0A2V2WT42"/>
<proteinExistence type="predicted"/>
<feature type="compositionally biased region" description="Polar residues" evidence="1">
    <location>
        <begin position="624"/>
        <end position="640"/>
    </location>
</feature>
<dbReference type="OrthoDB" id="247900at2759"/>
<name>A0A2V2WT42_TRYCR</name>
<evidence type="ECO:0000256" key="1">
    <source>
        <dbReference type="SAM" id="MobiDB-lite"/>
    </source>
</evidence>
<gene>
    <name evidence="2" type="ORF">C3747_59g8</name>
</gene>
<dbReference type="Proteomes" id="UP000246078">
    <property type="component" value="Unassembled WGS sequence"/>
</dbReference>
<protein>
    <submittedName>
        <fullName evidence="2">Uncharacterized protein</fullName>
    </submittedName>
</protein>
<dbReference type="VEuPathDB" id="TriTrypDB:BCY84_05320"/>
<reference evidence="2 3" key="1">
    <citation type="journal article" date="2018" name="Microb. Genom.">
        <title>Expanding an expanded genome: long-read sequencing of Trypanosoma cruzi.</title>
        <authorList>
            <person name="Berna L."/>
            <person name="Rodriguez M."/>
            <person name="Chiribao M.L."/>
            <person name="Parodi-Talice A."/>
            <person name="Pita S."/>
            <person name="Rijo G."/>
            <person name="Alvarez-Valin F."/>
            <person name="Robello C."/>
        </authorList>
    </citation>
    <scope>NUCLEOTIDE SEQUENCE [LARGE SCALE GENOMIC DNA]</scope>
    <source>
        <strain evidence="2 3">TCC</strain>
    </source>
</reference>
<dbReference type="VEuPathDB" id="TriTrypDB:TCSYLVIO_000007"/>
<organism evidence="2 3">
    <name type="scientific">Trypanosoma cruzi</name>
    <dbReference type="NCBI Taxonomy" id="5693"/>
    <lineage>
        <taxon>Eukaryota</taxon>
        <taxon>Discoba</taxon>
        <taxon>Euglenozoa</taxon>
        <taxon>Kinetoplastea</taxon>
        <taxon>Metakinetoplastina</taxon>
        <taxon>Trypanosomatida</taxon>
        <taxon>Trypanosomatidae</taxon>
        <taxon>Trypanosoma</taxon>
        <taxon>Schizotrypanum</taxon>
    </lineage>
</organism>
<accession>A0A2V2WT42</accession>
<dbReference type="VEuPathDB" id="TriTrypDB:TcBrA4_0019850"/>
<dbReference type="VEuPathDB" id="TriTrypDB:TcG_08797"/>
<sequence>MKVIPPSLLALQQHIASLPFDVLIRRIHSSSKCNPARSLEAHFIGARSHLARGKGQGFAELPQVSGERLASTSSQNAETVVVSSLQLRELLSERLLQDVQQPRTRLQLNVDDLSLILANAVRHKFSFRLTNTTLRRFTEALNGVWGKDAASQQIEALSRVMEACCDGLEGNGLMTWDDLANLVAMVEQRWSLFTKSNSLCCLLLQFFSSVIAVEVSTEAPMPGILRADPVLLKERCLQLVHDATDILAETLEAGIPLTWSPAELQGMCRVVKQLRHYEHVRSSLKTNSLGRVRFWKRTAATAPAEPADAVPVYKQLSRLVTTQVLSNSRLVTDVEAMTIAQVAGVFSSVSFACGTEAILRFTVPVQNVLKRVVVADATSMRHVICIGEASLHVEGASLLFVEAVRSISRFAFVLTSAATWDLLCRVCALLEGAPLSLRAVVVMSLCSLQGSLENLRRLPSSASPEFASFRLAVAMVCTLLAQHKVQTGLRMEEIIYSVVEAAPMMRDGGKSGASTLVRCFFFLTSIRSHANSERQARAIHLAMAEASRLLNEKNEDHPIQLTNAEQSMLRNSLKRYREMLAHSEAKRNTLSQGAETQHDALTSSPRDADAPPAPPSAAAASRQELFSPSASKTAKTTGRI</sequence>
<dbReference type="VEuPathDB" id="TriTrypDB:ECC02_003114"/>
<dbReference type="VEuPathDB" id="TriTrypDB:TcYC6_0063820"/>
<feature type="region of interest" description="Disordered" evidence="1">
    <location>
        <begin position="585"/>
        <end position="640"/>
    </location>
</feature>
<dbReference type="VEuPathDB" id="TriTrypDB:TcCLB.507623.20"/>
<evidence type="ECO:0000313" key="2">
    <source>
        <dbReference type="EMBL" id="PWV11415.1"/>
    </source>
</evidence>
<dbReference type="VEuPathDB" id="TriTrypDB:Tc_MARK_9602"/>